<name>A0A8J5RD69_ZIZPA</name>
<proteinExistence type="predicted"/>
<dbReference type="EMBL" id="JAAALK010000290">
    <property type="protein sequence ID" value="KAG8047382.1"/>
    <property type="molecule type" value="Genomic_DNA"/>
</dbReference>
<organism evidence="2 3">
    <name type="scientific">Zizania palustris</name>
    <name type="common">Northern wild rice</name>
    <dbReference type="NCBI Taxonomy" id="103762"/>
    <lineage>
        <taxon>Eukaryota</taxon>
        <taxon>Viridiplantae</taxon>
        <taxon>Streptophyta</taxon>
        <taxon>Embryophyta</taxon>
        <taxon>Tracheophyta</taxon>
        <taxon>Spermatophyta</taxon>
        <taxon>Magnoliopsida</taxon>
        <taxon>Liliopsida</taxon>
        <taxon>Poales</taxon>
        <taxon>Poaceae</taxon>
        <taxon>BOP clade</taxon>
        <taxon>Oryzoideae</taxon>
        <taxon>Oryzeae</taxon>
        <taxon>Zizaniinae</taxon>
        <taxon>Zizania</taxon>
    </lineage>
</organism>
<accession>A0A8J5RD69</accession>
<keyword evidence="3" id="KW-1185">Reference proteome</keyword>
<feature type="region of interest" description="Disordered" evidence="1">
    <location>
        <begin position="1"/>
        <end position="21"/>
    </location>
</feature>
<reference evidence="2" key="1">
    <citation type="journal article" date="2021" name="bioRxiv">
        <title>Whole Genome Assembly and Annotation of Northern Wild Rice, Zizania palustris L., Supports a Whole Genome Duplication in the Zizania Genus.</title>
        <authorList>
            <person name="Haas M."/>
            <person name="Kono T."/>
            <person name="Macchietto M."/>
            <person name="Millas R."/>
            <person name="McGilp L."/>
            <person name="Shao M."/>
            <person name="Duquette J."/>
            <person name="Hirsch C.N."/>
            <person name="Kimball J."/>
        </authorList>
    </citation>
    <scope>NUCLEOTIDE SEQUENCE</scope>
    <source>
        <tissue evidence="2">Fresh leaf tissue</tissue>
    </source>
</reference>
<dbReference type="Proteomes" id="UP000729402">
    <property type="component" value="Unassembled WGS sequence"/>
</dbReference>
<dbReference type="AlphaFoldDB" id="A0A8J5RD69"/>
<evidence type="ECO:0000313" key="3">
    <source>
        <dbReference type="Proteomes" id="UP000729402"/>
    </source>
</evidence>
<reference evidence="2" key="2">
    <citation type="submission" date="2021-02" db="EMBL/GenBank/DDBJ databases">
        <authorList>
            <person name="Kimball J.A."/>
            <person name="Haas M.W."/>
            <person name="Macchietto M."/>
            <person name="Kono T."/>
            <person name="Duquette J."/>
            <person name="Shao M."/>
        </authorList>
    </citation>
    <scope>NUCLEOTIDE SEQUENCE</scope>
    <source>
        <tissue evidence="2">Fresh leaf tissue</tissue>
    </source>
</reference>
<gene>
    <name evidence="2" type="ORF">GUJ93_ZPchr0008g12402</name>
</gene>
<evidence type="ECO:0000256" key="1">
    <source>
        <dbReference type="SAM" id="MobiDB-lite"/>
    </source>
</evidence>
<protein>
    <submittedName>
        <fullName evidence="2">Uncharacterized protein</fullName>
    </submittedName>
</protein>
<evidence type="ECO:0000313" key="2">
    <source>
        <dbReference type="EMBL" id="KAG8047382.1"/>
    </source>
</evidence>
<sequence>MLSSTSARGGHSTKAPSAIEERLEMKEEDLVTVVDMFGSDDEIQSVESSEGASQCRSSGIELGTAIEQASYQFVVLASGAMNTFDEEYGRLMGKSVGLHDRLADSKEKASNLEDMLQREQGRRVAFEVKAENLRASQRVMEVEML</sequence>
<comment type="caution">
    <text evidence="2">The sequence shown here is derived from an EMBL/GenBank/DDBJ whole genome shotgun (WGS) entry which is preliminary data.</text>
</comment>